<keyword evidence="5" id="KW-0687">Ribonucleoprotein</keyword>
<evidence type="ECO:0000313" key="9">
    <source>
        <dbReference type="Proteomes" id="UP000295703"/>
    </source>
</evidence>
<sequence>MLRSILLRSVFARPVLSTPITASLFPSIRFSSTAPAPASVATTPTTTTVPLKRREYSIGLTTSNQYPVYLRYKGGRKHQNTIIRKIEGDRRALRNDLSRELSLPLEDIKINPRSQAILVKGKHSNEVKAWLVSIFGDKSLAAKKATVVV</sequence>
<dbReference type="GO" id="GO:0003735">
    <property type="term" value="F:structural constituent of ribosome"/>
    <property type="evidence" value="ECO:0007669"/>
    <property type="project" value="InterPro"/>
</dbReference>
<name>A0A4R8REJ0_COLTR</name>
<organism evidence="8 9">
    <name type="scientific">Colletotrichum trifolii</name>
    <dbReference type="NCBI Taxonomy" id="5466"/>
    <lineage>
        <taxon>Eukaryota</taxon>
        <taxon>Fungi</taxon>
        <taxon>Dikarya</taxon>
        <taxon>Ascomycota</taxon>
        <taxon>Pezizomycotina</taxon>
        <taxon>Sordariomycetes</taxon>
        <taxon>Hypocreomycetidae</taxon>
        <taxon>Glomerellales</taxon>
        <taxon>Glomerellaceae</taxon>
        <taxon>Colletotrichum</taxon>
        <taxon>Colletotrichum orbiculare species complex</taxon>
    </lineage>
</organism>
<dbReference type="EMBL" id="RYZW01000047">
    <property type="protein sequence ID" value="TDZ58223.1"/>
    <property type="molecule type" value="Genomic_DNA"/>
</dbReference>
<keyword evidence="4" id="KW-0496">Mitochondrion</keyword>
<keyword evidence="3 8" id="KW-0689">Ribosomal protein</keyword>
<dbReference type="PANTHER" id="PTHR13477">
    <property type="entry name" value="MITOCHONDRIAL 39S RIBOSOMAL PROTEIN L49"/>
    <property type="match status" value="1"/>
</dbReference>
<reference evidence="8 9" key="1">
    <citation type="submission" date="2018-12" db="EMBL/GenBank/DDBJ databases">
        <title>Genome sequence and assembly of Colletotrichum trifolii.</title>
        <authorList>
            <person name="Gan P."/>
            <person name="Shirasu K."/>
        </authorList>
    </citation>
    <scope>NUCLEOTIDE SEQUENCE [LARGE SCALE GENOMIC DNA]</scope>
    <source>
        <strain evidence="8 9">543-2</strain>
    </source>
</reference>
<evidence type="ECO:0000256" key="2">
    <source>
        <dbReference type="ARBA" id="ARBA00005677"/>
    </source>
</evidence>
<protein>
    <recommendedName>
        <fullName evidence="6">Large ribosomal subunit protein mL49</fullName>
    </recommendedName>
</protein>
<evidence type="ECO:0000313" key="8">
    <source>
        <dbReference type="EMBL" id="TDZ58223.1"/>
    </source>
</evidence>
<dbReference type="InterPro" id="IPR007740">
    <property type="entry name" value="Ribosomal_mL49"/>
</dbReference>
<evidence type="ECO:0000256" key="3">
    <source>
        <dbReference type="ARBA" id="ARBA00022980"/>
    </source>
</evidence>
<proteinExistence type="inferred from homology"/>
<dbReference type="AlphaFoldDB" id="A0A4R8REJ0"/>
<dbReference type="Gene3D" id="3.30.780.10">
    <property type="entry name" value="SUI1-like domain"/>
    <property type="match status" value="1"/>
</dbReference>
<evidence type="ECO:0000256" key="7">
    <source>
        <dbReference type="SAM" id="SignalP"/>
    </source>
</evidence>
<evidence type="ECO:0000256" key="1">
    <source>
        <dbReference type="ARBA" id="ARBA00004173"/>
    </source>
</evidence>
<dbReference type="PANTHER" id="PTHR13477:SF0">
    <property type="entry name" value="LARGE RIBOSOMAL SUBUNIT PROTEIN ML49"/>
    <property type="match status" value="1"/>
</dbReference>
<dbReference type="GO" id="GO:0005762">
    <property type="term" value="C:mitochondrial large ribosomal subunit"/>
    <property type="evidence" value="ECO:0007669"/>
    <property type="project" value="TreeGrafter"/>
</dbReference>
<evidence type="ECO:0000256" key="5">
    <source>
        <dbReference type="ARBA" id="ARBA00023274"/>
    </source>
</evidence>
<dbReference type="Proteomes" id="UP000295703">
    <property type="component" value="Unassembled WGS sequence"/>
</dbReference>
<comment type="subcellular location">
    <subcellularLocation>
        <location evidence="1">Mitochondrion</location>
    </subcellularLocation>
</comment>
<dbReference type="Pfam" id="PF05046">
    <property type="entry name" value="Img2"/>
    <property type="match status" value="1"/>
</dbReference>
<keyword evidence="7" id="KW-0732">Signal</keyword>
<gene>
    <name evidence="8" type="ORF">CTRI78_v005625</name>
</gene>
<evidence type="ECO:0000256" key="6">
    <source>
        <dbReference type="ARBA" id="ARBA00035191"/>
    </source>
</evidence>
<comment type="similarity">
    <text evidence="2">Belongs to the mitochondrion-specific ribosomal protein mL49 family.</text>
</comment>
<dbReference type="GO" id="GO:0006412">
    <property type="term" value="P:translation"/>
    <property type="evidence" value="ECO:0007669"/>
    <property type="project" value="InterPro"/>
</dbReference>
<keyword evidence="9" id="KW-1185">Reference proteome</keyword>
<feature type="signal peptide" evidence="7">
    <location>
        <begin position="1"/>
        <end position="17"/>
    </location>
</feature>
<evidence type="ECO:0000256" key="4">
    <source>
        <dbReference type="ARBA" id="ARBA00023128"/>
    </source>
</evidence>
<comment type="caution">
    <text evidence="8">The sequence shown here is derived from an EMBL/GenBank/DDBJ whole genome shotgun (WGS) entry which is preliminary data.</text>
</comment>
<dbReference type="STRING" id="5466.A0A4R8REJ0"/>
<accession>A0A4R8REJ0</accession>
<feature type="chain" id="PRO_5020221738" description="Large ribosomal subunit protein mL49" evidence="7">
    <location>
        <begin position="18"/>
        <end position="149"/>
    </location>
</feature>